<accession>A0A6P8BH82</accession>
<dbReference type="RefSeq" id="XP_030986492.1">
    <property type="nucleotide sequence ID" value="XM_031122652.1"/>
</dbReference>
<proteinExistence type="predicted"/>
<dbReference type="AlphaFoldDB" id="A0A6P8BH82"/>
<evidence type="ECO:0000313" key="1">
    <source>
        <dbReference type="Proteomes" id="UP000515153"/>
    </source>
</evidence>
<reference evidence="2" key="3">
    <citation type="submission" date="2025-08" db="UniProtKB">
        <authorList>
            <consortium name="RefSeq"/>
        </authorList>
    </citation>
    <scope>IDENTIFICATION</scope>
    <source>
        <strain evidence="2">NI907</strain>
    </source>
</reference>
<gene>
    <name evidence="2" type="ORF">PgNI_02590</name>
</gene>
<protein>
    <submittedName>
        <fullName evidence="2">Uncharacterized protein</fullName>
    </submittedName>
</protein>
<name>A0A6P8BH82_PYRGI</name>
<reference evidence="2" key="1">
    <citation type="journal article" date="2019" name="Mol. Biol. Evol.">
        <title>Blast fungal genomes show frequent chromosomal changes, gene gains and losses, and effector gene turnover.</title>
        <authorList>
            <person name="Gomez Luciano L.B."/>
            <person name="Jason Tsai I."/>
            <person name="Chuma I."/>
            <person name="Tosa Y."/>
            <person name="Chen Y.H."/>
            <person name="Li J.Y."/>
            <person name="Li M.Y."/>
            <person name="Jade Lu M.Y."/>
            <person name="Nakayashiki H."/>
            <person name="Li W.H."/>
        </authorList>
    </citation>
    <scope>NUCLEOTIDE SEQUENCE</scope>
    <source>
        <strain evidence="2">NI907</strain>
    </source>
</reference>
<sequence length="119" mass="12821">MSKTTAQPWQPVQNVQLNLSQKAMAKADTWIDVTFQLAIEMLSGVVELNAGLTARPRFNNEFSFGASQSVNETCGVIQPTDGMVCGQGVSIKSGFSFSLLAFSSIVSGHVRFTASKFLL</sequence>
<dbReference type="KEGG" id="pgri:PgNI_02590"/>
<organism evidence="1 2">
    <name type="scientific">Pyricularia grisea</name>
    <name type="common">Crabgrass-specific blast fungus</name>
    <name type="synonym">Magnaporthe grisea</name>
    <dbReference type="NCBI Taxonomy" id="148305"/>
    <lineage>
        <taxon>Eukaryota</taxon>
        <taxon>Fungi</taxon>
        <taxon>Dikarya</taxon>
        <taxon>Ascomycota</taxon>
        <taxon>Pezizomycotina</taxon>
        <taxon>Sordariomycetes</taxon>
        <taxon>Sordariomycetidae</taxon>
        <taxon>Magnaporthales</taxon>
        <taxon>Pyriculariaceae</taxon>
        <taxon>Pyricularia</taxon>
    </lineage>
</organism>
<keyword evidence="1" id="KW-1185">Reference proteome</keyword>
<evidence type="ECO:0000313" key="2">
    <source>
        <dbReference type="RefSeq" id="XP_030986492.1"/>
    </source>
</evidence>
<reference evidence="2" key="2">
    <citation type="submission" date="2019-10" db="EMBL/GenBank/DDBJ databases">
        <authorList>
            <consortium name="NCBI Genome Project"/>
        </authorList>
    </citation>
    <scope>NUCLEOTIDE SEQUENCE</scope>
    <source>
        <strain evidence="2">NI907</strain>
    </source>
</reference>
<dbReference type="GeneID" id="41957563"/>
<dbReference type="Proteomes" id="UP000515153">
    <property type="component" value="Unplaced"/>
</dbReference>